<dbReference type="AlphaFoldDB" id="A0A087B809"/>
<dbReference type="SUPFAM" id="SSF51445">
    <property type="entry name" value="(Trans)glycosidases"/>
    <property type="match status" value="1"/>
</dbReference>
<gene>
    <name evidence="13" type="ORF">BMAGN_1371</name>
</gene>
<evidence type="ECO:0000256" key="3">
    <source>
        <dbReference type="ARBA" id="ARBA00012560"/>
    </source>
</evidence>
<evidence type="ECO:0000256" key="6">
    <source>
        <dbReference type="ARBA" id="ARBA00022679"/>
    </source>
</evidence>
<dbReference type="PANTHER" id="PTHR32438">
    <property type="entry name" value="4-ALPHA-GLUCANOTRANSFERASE DPE1, CHLOROPLASTIC/AMYLOPLASTIC"/>
    <property type="match status" value="1"/>
</dbReference>
<evidence type="ECO:0000256" key="4">
    <source>
        <dbReference type="ARBA" id="ARBA00020295"/>
    </source>
</evidence>
<dbReference type="GO" id="GO:0004134">
    <property type="term" value="F:4-alpha-glucanotransferase activity"/>
    <property type="evidence" value="ECO:0007669"/>
    <property type="project" value="UniProtKB-EC"/>
</dbReference>
<evidence type="ECO:0000259" key="12">
    <source>
        <dbReference type="Pfam" id="PF21226"/>
    </source>
</evidence>
<name>A0A087B809_9BIFI</name>
<comment type="similarity">
    <text evidence="2 10">Belongs to the disproportionating enzyme family.</text>
</comment>
<feature type="region of interest" description="Disordered" evidence="11">
    <location>
        <begin position="769"/>
        <end position="789"/>
    </location>
</feature>
<dbReference type="PANTHER" id="PTHR32438:SF5">
    <property type="entry name" value="4-ALPHA-GLUCANOTRANSFERASE DPE1, CHLOROPLASTIC_AMYLOPLASTIC"/>
    <property type="match status" value="1"/>
</dbReference>
<keyword evidence="7 10" id="KW-0119">Carbohydrate metabolism</keyword>
<keyword evidence="6 10" id="KW-0808">Transferase</keyword>
<evidence type="ECO:0000256" key="9">
    <source>
        <dbReference type="ARBA" id="ARBA00031501"/>
    </source>
</evidence>
<reference evidence="13 14" key="1">
    <citation type="submission" date="2014-03" db="EMBL/GenBank/DDBJ databases">
        <title>Genomics of Bifidobacteria.</title>
        <authorList>
            <person name="Ventura M."/>
            <person name="Milani C."/>
            <person name="Lugli G.A."/>
        </authorList>
    </citation>
    <scope>NUCLEOTIDE SEQUENCE [LARGE SCALE GENOMIC DNA]</scope>
    <source>
        <strain evidence="13 14">LMG 11591</strain>
    </source>
</reference>
<evidence type="ECO:0000256" key="10">
    <source>
        <dbReference type="RuleBase" id="RU361207"/>
    </source>
</evidence>
<evidence type="ECO:0000256" key="5">
    <source>
        <dbReference type="ARBA" id="ARBA00022676"/>
    </source>
</evidence>
<dbReference type="STRING" id="1692.BMAGN_1371"/>
<dbReference type="InterPro" id="IPR017853">
    <property type="entry name" value="GH"/>
</dbReference>
<dbReference type="Gene3D" id="3.20.20.80">
    <property type="entry name" value="Glycosidases"/>
    <property type="match status" value="1"/>
</dbReference>
<dbReference type="Pfam" id="PF21226">
    <property type="entry name" value="MalQ_N"/>
    <property type="match status" value="1"/>
</dbReference>
<dbReference type="InterPro" id="IPR048458">
    <property type="entry name" value="MalQ_N"/>
</dbReference>
<evidence type="ECO:0000313" key="14">
    <source>
        <dbReference type="Proteomes" id="UP000029052"/>
    </source>
</evidence>
<organism evidence="13 14">
    <name type="scientific">Bifidobacterium magnum</name>
    <dbReference type="NCBI Taxonomy" id="1692"/>
    <lineage>
        <taxon>Bacteria</taxon>
        <taxon>Bacillati</taxon>
        <taxon>Actinomycetota</taxon>
        <taxon>Actinomycetes</taxon>
        <taxon>Bifidobacteriales</taxon>
        <taxon>Bifidobacteriaceae</taxon>
        <taxon>Bifidobacterium</taxon>
    </lineage>
</organism>
<dbReference type="EMBL" id="JGZB01000011">
    <property type="protein sequence ID" value="KFI67159.1"/>
    <property type="molecule type" value="Genomic_DNA"/>
</dbReference>
<comment type="catalytic activity">
    <reaction evidence="1 10">
        <text>Transfers a segment of a (1-&gt;4)-alpha-D-glucan to a new position in an acceptor, which may be glucose or a (1-&gt;4)-alpha-D-glucan.</text>
        <dbReference type="EC" id="2.4.1.25"/>
    </reaction>
</comment>
<dbReference type="Proteomes" id="UP000029052">
    <property type="component" value="Unassembled WGS sequence"/>
</dbReference>
<dbReference type="eggNOG" id="COG1640">
    <property type="taxonomic scope" value="Bacteria"/>
</dbReference>
<evidence type="ECO:0000256" key="2">
    <source>
        <dbReference type="ARBA" id="ARBA00005684"/>
    </source>
</evidence>
<dbReference type="GO" id="GO:0005975">
    <property type="term" value="P:carbohydrate metabolic process"/>
    <property type="evidence" value="ECO:0007669"/>
    <property type="project" value="InterPro"/>
</dbReference>
<proteinExistence type="inferred from homology"/>
<sequence length="820" mass="90306">MPEQTQPVQPEQTDAQTNATQAAAAANKAAETAATIADIATQASETAVSTAEGTAPAATPAVTTAAAGGRELGTESTEETPQSVVETAKHTNEAEVAQAPTTQMEESAERLARPLIQLAKSWGVSTSYIDQMGAYVEITDFALVHVLKALGVDASSDEKIDEALAAVKASQHEQLVAPTIVKFAGVSQPVEVRSKAGEPTLSLHLENGDIDNGLVHLEFQARDNDVDVYSLVISDELPAGYHTLTVSDGLRTVDAMLLCAPDRIPVPDAVAEKQRWGWMAQMYSVRSADSWGVGDYGDLKTLLRDSADKSGADFMLINPIHATAPVSPLEPSPYLPESRRFMNVTYIRPQDIPEYKELSEKDLAEVDELHAQVAKDNTDPDPININDAWRAKRKALQIIFDQPRSEKRQAEFDAFKKAAGEDLEAFALWSVAFQIWGAPWEAKNDWFHTMGRDSEAIKELKDEHSEMFEFECWLQWIADQQVSAAQHEAKDHGMVLGLMQDMAVGVHSYGSDVWWSPERFAVGDVTVGCPPDFYNQQGQDWGQPPFNPNYMEATGYRVYRDMVHNMFTHAGAIRIDHVLGLFRLWWIPAGEGPRNGAYVAYNYDAMIAILTIEAMRANGMVIGEDLGTVPDYVRKVLSDHGVLGATVEWFARVDDSPNAGDPYADPKTYRKYSLASVTTHDLPPTAGYLQYEHVKLRDELGLLNEPVEEFRKTAEAEIQAMLDRLVEGGWLSKEAAEDVPNHVQEVVEAMHKMLKASPSLLLQAALVDGTGERHSQNQPGTSTEYSNWRMPLTDADGKVVPTDKVFDQPRVQSLSKIMNA</sequence>
<dbReference type="InterPro" id="IPR003385">
    <property type="entry name" value="Glyco_hydro_77"/>
</dbReference>
<feature type="region of interest" description="Disordered" evidence="11">
    <location>
        <begin position="44"/>
        <end position="108"/>
    </location>
</feature>
<evidence type="ECO:0000256" key="7">
    <source>
        <dbReference type="ARBA" id="ARBA00023277"/>
    </source>
</evidence>
<dbReference type="Pfam" id="PF02446">
    <property type="entry name" value="Glyco_hydro_77"/>
    <property type="match status" value="1"/>
</dbReference>
<protein>
    <recommendedName>
        <fullName evidence="4 10">4-alpha-glucanotransferase</fullName>
        <ecNumber evidence="3 10">2.4.1.25</ecNumber>
    </recommendedName>
    <alternativeName>
        <fullName evidence="8 10">Amylomaltase</fullName>
    </alternativeName>
    <alternativeName>
        <fullName evidence="9 10">Disproportionating enzyme</fullName>
    </alternativeName>
</protein>
<dbReference type="EC" id="2.4.1.25" evidence="3 10"/>
<accession>A0A087B809</accession>
<dbReference type="NCBIfam" id="TIGR00217">
    <property type="entry name" value="malQ"/>
    <property type="match status" value="1"/>
</dbReference>
<evidence type="ECO:0000256" key="1">
    <source>
        <dbReference type="ARBA" id="ARBA00000439"/>
    </source>
</evidence>
<evidence type="ECO:0000256" key="11">
    <source>
        <dbReference type="SAM" id="MobiDB-lite"/>
    </source>
</evidence>
<evidence type="ECO:0000313" key="13">
    <source>
        <dbReference type="EMBL" id="KFI67159.1"/>
    </source>
</evidence>
<feature type="compositionally biased region" description="Low complexity" evidence="11">
    <location>
        <begin position="50"/>
        <end position="69"/>
    </location>
</feature>
<feature type="compositionally biased region" description="Polar residues" evidence="11">
    <location>
        <begin position="776"/>
        <end position="786"/>
    </location>
</feature>
<feature type="region of interest" description="Disordered" evidence="11">
    <location>
        <begin position="1"/>
        <end position="30"/>
    </location>
</feature>
<comment type="caution">
    <text evidence="13">The sequence shown here is derived from an EMBL/GenBank/DDBJ whole genome shotgun (WGS) entry which is preliminary data.</text>
</comment>
<keyword evidence="14" id="KW-1185">Reference proteome</keyword>
<evidence type="ECO:0000256" key="8">
    <source>
        <dbReference type="ARBA" id="ARBA00031423"/>
    </source>
</evidence>
<feature type="domain" description="MalQ N-terminal beta-sandwich" evidence="12">
    <location>
        <begin position="177"/>
        <end position="261"/>
    </location>
</feature>
<keyword evidence="5 10" id="KW-0328">Glycosyltransferase</keyword>